<sequence length="70" mass="7273">MKGLHPIMRGLGPGPSNGPGLQIPLCGRQMAILALGTSGPILSRDVIAFQSLHEEGGLGIGLGYGYRMSR</sequence>
<organism evidence="1 2">
    <name type="scientific">Caerostris extrusa</name>
    <name type="common">Bark spider</name>
    <name type="synonym">Caerostris bankana</name>
    <dbReference type="NCBI Taxonomy" id="172846"/>
    <lineage>
        <taxon>Eukaryota</taxon>
        <taxon>Metazoa</taxon>
        <taxon>Ecdysozoa</taxon>
        <taxon>Arthropoda</taxon>
        <taxon>Chelicerata</taxon>
        <taxon>Arachnida</taxon>
        <taxon>Araneae</taxon>
        <taxon>Araneomorphae</taxon>
        <taxon>Entelegynae</taxon>
        <taxon>Araneoidea</taxon>
        <taxon>Araneidae</taxon>
        <taxon>Caerostris</taxon>
    </lineage>
</organism>
<proteinExistence type="predicted"/>
<dbReference type="AlphaFoldDB" id="A0AAV4XE92"/>
<comment type="caution">
    <text evidence="1">The sequence shown here is derived from an EMBL/GenBank/DDBJ whole genome shotgun (WGS) entry which is preliminary data.</text>
</comment>
<name>A0AAV4XE92_CAEEX</name>
<protein>
    <submittedName>
        <fullName evidence="1">Uncharacterized protein</fullName>
    </submittedName>
</protein>
<keyword evidence="2" id="KW-1185">Reference proteome</keyword>
<evidence type="ECO:0000313" key="2">
    <source>
        <dbReference type="Proteomes" id="UP001054945"/>
    </source>
</evidence>
<accession>A0AAV4XE92</accession>
<evidence type="ECO:0000313" key="1">
    <source>
        <dbReference type="EMBL" id="GIY93546.1"/>
    </source>
</evidence>
<gene>
    <name evidence="1" type="ORF">CEXT_782081</name>
</gene>
<dbReference type="EMBL" id="BPLR01017677">
    <property type="protein sequence ID" value="GIY93546.1"/>
    <property type="molecule type" value="Genomic_DNA"/>
</dbReference>
<reference evidence="1 2" key="1">
    <citation type="submission" date="2021-06" db="EMBL/GenBank/DDBJ databases">
        <title>Caerostris extrusa draft genome.</title>
        <authorList>
            <person name="Kono N."/>
            <person name="Arakawa K."/>
        </authorList>
    </citation>
    <scope>NUCLEOTIDE SEQUENCE [LARGE SCALE GENOMIC DNA]</scope>
</reference>
<dbReference type="Proteomes" id="UP001054945">
    <property type="component" value="Unassembled WGS sequence"/>
</dbReference>